<feature type="compositionally biased region" description="Polar residues" evidence="1">
    <location>
        <begin position="277"/>
        <end position="288"/>
    </location>
</feature>
<evidence type="ECO:0000313" key="2">
    <source>
        <dbReference type="EMBL" id="JAF98926.1"/>
    </source>
</evidence>
<dbReference type="AlphaFoldDB" id="A0A0A9VR77"/>
<dbReference type="EMBL" id="GBHO01044677">
    <property type="protein sequence ID" value="JAF98926.1"/>
    <property type="molecule type" value="Transcribed_RNA"/>
</dbReference>
<accession>A0A0A9VR77</accession>
<feature type="region of interest" description="Disordered" evidence="1">
    <location>
        <begin position="272"/>
        <end position="299"/>
    </location>
</feature>
<feature type="non-terminal residue" evidence="2">
    <location>
        <position position="299"/>
    </location>
</feature>
<organism evidence="2">
    <name type="scientific">Lygus hesperus</name>
    <name type="common">Western plant bug</name>
    <dbReference type="NCBI Taxonomy" id="30085"/>
    <lineage>
        <taxon>Eukaryota</taxon>
        <taxon>Metazoa</taxon>
        <taxon>Ecdysozoa</taxon>
        <taxon>Arthropoda</taxon>
        <taxon>Hexapoda</taxon>
        <taxon>Insecta</taxon>
        <taxon>Pterygota</taxon>
        <taxon>Neoptera</taxon>
        <taxon>Paraneoptera</taxon>
        <taxon>Hemiptera</taxon>
        <taxon>Heteroptera</taxon>
        <taxon>Panheteroptera</taxon>
        <taxon>Cimicomorpha</taxon>
        <taxon>Miridae</taxon>
        <taxon>Mirini</taxon>
        <taxon>Lygus</taxon>
    </lineage>
</organism>
<dbReference type="PANTHER" id="PTHR33198:SF20">
    <property type="entry name" value="RETROTRANSPOSON GAG DOMAIN-CONTAINING PROTEIN"/>
    <property type="match status" value="1"/>
</dbReference>
<dbReference type="PANTHER" id="PTHR33198">
    <property type="entry name" value="ANK_REP_REGION DOMAIN-CONTAINING PROTEIN-RELATED"/>
    <property type="match status" value="1"/>
</dbReference>
<gene>
    <name evidence="2" type="ORF">CM83_12811</name>
</gene>
<sequence length="299" mass="34491">MGEVKMPTAFNFDAENLDQQWKTWYQNFTYFLIAAKKSKEADAVKIAVLLNQLGERGVELFNTFEFLKADGETEETDPKFDLVVKAFEGHFKPKKNVLHERYKFHKIVLKPGQPILDFITLLKQAAATCEYHDKSEMIRDRLVEQVTDKILLDKLLDKGGSLTLEEATTICKQHEQRRMEIKDFEKDRQTEVDAVRRTHSKKTPDGTSKTSADKPYDCFKCGYRHNKGKCPAYNQKCSFCNGLNHFAVGCKKKNGNYNKKLNNQTNKKAYKSKNRAYNRSIDNNNQISDSDESGNDVYL</sequence>
<proteinExistence type="predicted"/>
<evidence type="ECO:0000256" key="1">
    <source>
        <dbReference type="SAM" id="MobiDB-lite"/>
    </source>
</evidence>
<name>A0A0A9VR77_LYGHE</name>
<feature type="compositionally biased region" description="Basic and acidic residues" evidence="1">
    <location>
        <begin position="185"/>
        <end position="196"/>
    </location>
</feature>
<feature type="compositionally biased region" description="Acidic residues" evidence="1">
    <location>
        <begin position="289"/>
        <end position="299"/>
    </location>
</feature>
<reference evidence="2" key="2">
    <citation type="submission" date="2014-07" db="EMBL/GenBank/DDBJ databases">
        <authorList>
            <person name="Hull J."/>
        </authorList>
    </citation>
    <scope>NUCLEOTIDE SEQUENCE</scope>
</reference>
<protein>
    <submittedName>
        <fullName evidence="2">Gag-Pro-Pol polyprotein</fullName>
    </submittedName>
</protein>
<reference evidence="2" key="1">
    <citation type="journal article" date="2014" name="PLoS ONE">
        <title>Transcriptome-Based Identification of ABC Transporters in the Western Tarnished Plant Bug Lygus hesperus.</title>
        <authorList>
            <person name="Hull J.J."/>
            <person name="Chaney K."/>
            <person name="Geib S.M."/>
            <person name="Fabrick J.A."/>
            <person name="Brent C.S."/>
            <person name="Walsh D."/>
            <person name="Lavine L.C."/>
        </authorList>
    </citation>
    <scope>NUCLEOTIDE SEQUENCE</scope>
</reference>
<feature type="region of interest" description="Disordered" evidence="1">
    <location>
        <begin position="185"/>
        <end position="211"/>
    </location>
</feature>